<evidence type="ECO:0000256" key="8">
    <source>
        <dbReference type="RuleBase" id="RU363032"/>
    </source>
</evidence>
<feature type="transmembrane region" description="Helical" evidence="8">
    <location>
        <begin position="250"/>
        <end position="271"/>
    </location>
</feature>
<evidence type="ECO:0000256" key="3">
    <source>
        <dbReference type="ARBA" id="ARBA00022475"/>
    </source>
</evidence>
<evidence type="ECO:0000256" key="2">
    <source>
        <dbReference type="ARBA" id="ARBA00022448"/>
    </source>
</evidence>
<dbReference type="EMBL" id="BA000013">
    <property type="protein sequence ID" value="BAB54446.1"/>
    <property type="molecule type" value="Genomic_DNA"/>
</dbReference>
<keyword evidence="10" id="KW-0614">Plasmid</keyword>
<dbReference type="AlphaFoldDB" id="Q982L0"/>
<dbReference type="RefSeq" id="WP_010915914.1">
    <property type="nucleotide sequence ID" value="NC_002679.1"/>
</dbReference>
<dbReference type="GO" id="GO:0005886">
    <property type="term" value="C:plasma membrane"/>
    <property type="evidence" value="ECO:0007669"/>
    <property type="project" value="UniProtKB-SubCell"/>
</dbReference>
<comment type="subcellular location">
    <subcellularLocation>
        <location evidence="1">Cell inner membrane</location>
        <topology evidence="1">Multi-pass membrane protein</topology>
    </subcellularLocation>
    <subcellularLocation>
        <location evidence="8">Cell membrane</location>
        <topology evidence="8">Multi-pass membrane protein</topology>
    </subcellularLocation>
</comment>
<evidence type="ECO:0000256" key="7">
    <source>
        <dbReference type="ARBA" id="ARBA00023136"/>
    </source>
</evidence>
<feature type="transmembrane region" description="Helical" evidence="8">
    <location>
        <begin position="145"/>
        <end position="163"/>
    </location>
</feature>
<dbReference type="SUPFAM" id="SSF161098">
    <property type="entry name" value="MetI-like"/>
    <property type="match status" value="1"/>
</dbReference>
<dbReference type="Pfam" id="PF00528">
    <property type="entry name" value="BPD_transp_1"/>
    <property type="match status" value="1"/>
</dbReference>
<organism evidence="10 11">
    <name type="scientific">Mesorhizobium japonicum (strain LMG 29417 / CECT 9101 / MAFF 303099)</name>
    <name type="common">Mesorhizobium loti (strain MAFF 303099)</name>
    <dbReference type="NCBI Taxonomy" id="266835"/>
    <lineage>
        <taxon>Bacteria</taxon>
        <taxon>Pseudomonadati</taxon>
        <taxon>Pseudomonadota</taxon>
        <taxon>Alphaproteobacteria</taxon>
        <taxon>Hyphomicrobiales</taxon>
        <taxon>Phyllobacteriaceae</taxon>
        <taxon>Mesorhizobium</taxon>
    </lineage>
</organism>
<dbReference type="Gene3D" id="1.10.3720.10">
    <property type="entry name" value="MetI-like"/>
    <property type="match status" value="1"/>
</dbReference>
<feature type="transmembrane region" description="Helical" evidence="8">
    <location>
        <begin position="117"/>
        <end position="139"/>
    </location>
</feature>
<evidence type="ECO:0000313" key="10">
    <source>
        <dbReference type="EMBL" id="BAB54446.1"/>
    </source>
</evidence>
<proteinExistence type="inferred from homology"/>
<dbReference type="Proteomes" id="UP000000552">
    <property type="component" value="Plasmid pMLa"/>
</dbReference>
<sequence length="278" mass="29532">MSMPTATGRFGIEWQLVNGITCMLLALMLAPICMVLVISFTSGETLQFPPPALSLRWYQEVWTMLVGPDAGIGRLRESLLVSLEIAALTSLVCVLAGVPASYALVRYRFAGKTLIEELIGLPVVFPAVVLGIALLVLVSASGLDFGIFQIVVAHSIIGLPFLMRNCMAAMRGIDPMLEEAAMTLGASAPKVFREIVLPLASGGIASGAILVFILSFNEFTLSYFLYSVDVFPLSIWLFQQANTSFSPAVFAVSSLIVVVNVAAVLVVDAVIGSRGSAA</sequence>
<feature type="domain" description="ABC transmembrane type-1" evidence="9">
    <location>
        <begin position="79"/>
        <end position="267"/>
    </location>
</feature>
<keyword evidence="4" id="KW-0997">Cell inner membrane</keyword>
<dbReference type="KEGG" id="mlo:mlr9016"/>
<dbReference type="PANTHER" id="PTHR43357">
    <property type="entry name" value="INNER MEMBRANE ABC TRANSPORTER PERMEASE PROTEIN YDCV"/>
    <property type="match status" value="1"/>
</dbReference>
<keyword evidence="7 8" id="KW-0472">Membrane</keyword>
<protein>
    <submittedName>
        <fullName evidence="10">ABC transporter, permease</fullName>
    </submittedName>
</protein>
<dbReference type="InterPro" id="IPR035906">
    <property type="entry name" value="MetI-like_sf"/>
</dbReference>
<name>Q982L0_RHILO</name>
<feature type="transmembrane region" description="Helical" evidence="8">
    <location>
        <begin position="220"/>
        <end position="238"/>
    </location>
</feature>
<evidence type="ECO:0000259" key="9">
    <source>
        <dbReference type="PROSITE" id="PS50928"/>
    </source>
</evidence>
<dbReference type="InterPro" id="IPR000515">
    <property type="entry name" value="MetI-like"/>
</dbReference>
<keyword evidence="2 8" id="KW-0813">Transport</keyword>
<accession>Q982L0</accession>
<geneLocation type="plasmid" evidence="10 11">
    <name>pMLa</name>
</geneLocation>
<evidence type="ECO:0000313" key="11">
    <source>
        <dbReference type="Proteomes" id="UP000000552"/>
    </source>
</evidence>
<gene>
    <name evidence="10" type="ordered locus">mlr9016</name>
</gene>
<dbReference type="CDD" id="cd06261">
    <property type="entry name" value="TM_PBP2"/>
    <property type="match status" value="1"/>
</dbReference>
<comment type="similarity">
    <text evidence="8">Belongs to the binding-protein-dependent transport system permease family.</text>
</comment>
<keyword evidence="6 8" id="KW-1133">Transmembrane helix</keyword>
<reference evidence="10 11" key="1">
    <citation type="journal article" date="2000" name="DNA Res.">
        <title>Complete genome structure of the nitrogen-fixing symbiotic bacterium Mesorhizobium loti.</title>
        <authorList>
            <person name="Kaneko T."/>
            <person name="Nakamura Y."/>
            <person name="Sato S."/>
            <person name="Asamizu E."/>
            <person name="Kato T."/>
            <person name="Sasamoto S."/>
            <person name="Watanabe A."/>
            <person name="Idesawa K."/>
            <person name="Ishikawa A."/>
            <person name="Kawashima K."/>
            <person name="Kimura T."/>
            <person name="Kishida Y."/>
            <person name="Kiyokawa C."/>
            <person name="Kohara M."/>
            <person name="Matsumoto M."/>
            <person name="Matsuno A."/>
            <person name="Mochizuki Y."/>
            <person name="Nakayama S."/>
            <person name="Nakazaki N."/>
            <person name="Shimpo S."/>
            <person name="Sugimoto M."/>
            <person name="Takeuchi C."/>
            <person name="Yamada M."/>
            <person name="Tabata S."/>
        </authorList>
    </citation>
    <scope>NUCLEOTIDE SEQUENCE [LARGE SCALE GENOMIC DNA]</scope>
    <source>
        <strain evidence="11">LMG 29417 / CECT 9101 / MAFF 303099</strain>
        <plasmid evidence="10 11">pMLa</plasmid>
    </source>
</reference>
<dbReference type="PROSITE" id="PS50928">
    <property type="entry name" value="ABC_TM1"/>
    <property type="match status" value="1"/>
</dbReference>
<feature type="transmembrane region" description="Helical" evidence="8">
    <location>
        <begin position="20"/>
        <end position="40"/>
    </location>
</feature>
<dbReference type="GO" id="GO:0055085">
    <property type="term" value="P:transmembrane transport"/>
    <property type="evidence" value="ECO:0007669"/>
    <property type="project" value="InterPro"/>
</dbReference>
<dbReference type="PANTHER" id="PTHR43357:SF4">
    <property type="entry name" value="INNER MEMBRANE ABC TRANSPORTER PERMEASE PROTEIN YDCV"/>
    <property type="match status" value="1"/>
</dbReference>
<evidence type="ECO:0000256" key="6">
    <source>
        <dbReference type="ARBA" id="ARBA00022989"/>
    </source>
</evidence>
<dbReference type="HOGENOM" id="CLU_016047_3_1_5"/>
<feature type="transmembrane region" description="Helical" evidence="8">
    <location>
        <begin position="85"/>
        <end position="105"/>
    </location>
</feature>
<keyword evidence="3" id="KW-1003">Cell membrane</keyword>
<dbReference type="PATRIC" id="fig|266835.9.peg.6868"/>
<evidence type="ECO:0000256" key="4">
    <source>
        <dbReference type="ARBA" id="ARBA00022519"/>
    </source>
</evidence>
<keyword evidence="5 8" id="KW-0812">Transmembrane</keyword>
<evidence type="ECO:0000256" key="1">
    <source>
        <dbReference type="ARBA" id="ARBA00004429"/>
    </source>
</evidence>
<feature type="transmembrane region" description="Helical" evidence="8">
    <location>
        <begin position="195"/>
        <end position="214"/>
    </location>
</feature>
<evidence type="ECO:0000256" key="5">
    <source>
        <dbReference type="ARBA" id="ARBA00022692"/>
    </source>
</evidence>